<dbReference type="InterPro" id="IPR006311">
    <property type="entry name" value="TAT_signal"/>
</dbReference>
<dbReference type="RefSeq" id="WP_353714327.1">
    <property type="nucleotide sequence ID" value="NZ_CP159307.1"/>
</dbReference>
<dbReference type="AlphaFoldDB" id="A0AAU8G826"/>
<reference evidence="2" key="1">
    <citation type="submission" date="2024-06" db="EMBL/GenBank/DDBJ databases">
        <title>A Novel Isolate, Dehalogenimonas sp. Strain 4OHTPN, Dechlorinates Aromatic 4 Hydroxy chlorothalonil by a Novel Reductive Dehalogenase.</title>
        <authorList>
            <person name="Liu G."/>
        </authorList>
    </citation>
    <scope>NUCLEOTIDE SEQUENCE</scope>
    <source>
        <strain evidence="2">4OHTPN</strain>
    </source>
</reference>
<proteinExistence type="predicted"/>
<evidence type="ECO:0000313" key="2">
    <source>
        <dbReference type="EMBL" id="XCH33074.1"/>
    </source>
</evidence>
<dbReference type="InterPro" id="IPR019546">
    <property type="entry name" value="TAT_signal_bac_arc"/>
</dbReference>
<dbReference type="NCBIfam" id="TIGR01409">
    <property type="entry name" value="TAT_signal_seq"/>
    <property type="match status" value="1"/>
</dbReference>
<organism evidence="2">
    <name type="scientific">Dehalogenimonas sp. 4OHTPN</name>
    <dbReference type="NCBI Taxonomy" id="3166643"/>
    <lineage>
        <taxon>Bacteria</taxon>
        <taxon>Bacillati</taxon>
        <taxon>Chloroflexota</taxon>
        <taxon>Dehalococcoidia</taxon>
        <taxon>Dehalococcoidales</taxon>
        <taxon>Dehalococcoidaceae</taxon>
        <taxon>Dehalogenimonas</taxon>
    </lineage>
</organism>
<gene>
    <name evidence="2" type="ORF">ABV300_07950</name>
</gene>
<name>A0AAU8G826_9CHLR</name>
<accession>A0AAU8G826</accession>
<protein>
    <submittedName>
        <fullName evidence="2">Twin-arginine translocation signal domain-containing protein</fullName>
    </submittedName>
</protein>
<dbReference type="EMBL" id="CP159307">
    <property type="protein sequence ID" value="XCH33074.1"/>
    <property type="molecule type" value="Genomic_DNA"/>
</dbReference>
<sequence>MLRPPTRRRALGLAAVSACAASAGTPTSLPTCWA</sequence>
<feature type="signal peptide" evidence="1">
    <location>
        <begin position="1"/>
        <end position="20"/>
    </location>
</feature>
<feature type="chain" id="PRO_5043919265" evidence="1">
    <location>
        <begin position="21"/>
        <end position="34"/>
    </location>
</feature>
<keyword evidence="1" id="KW-0732">Signal</keyword>
<evidence type="ECO:0000256" key="1">
    <source>
        <dbReference type="SAM" id="SignalP"/>
    </source>
</evidence>
<dbReference type="PROSITE" id="PS51318">
    <property type="entry name" value="TAT"/>
    <property type="match status" value="1"/>
</dbReference>